<name>A0A067KHE4_JATCU</name>
<evidence type="ECO:0000313" key="1">
    <source>
        <dbReference type="EMBL" id="KDP35552.1"/>
    </source>
</evidence>
<sequence length="113" mass="12841">MAHPCQKRTSTQRRAYLSTPVLHFILETQSLARPSRAMGHARATYFSLDVPLSTARAEPSLELRLWQALTVPHSTLELRFKCCLKSRTPANLYHLQGPTSDTFLTYKSRSNPI</sequence>
<protein>
    <submittedName>
        <fullName evidence="1">Uncharacterized protein</fullName>
    </submittedName>
</protein>
<dbReference type="Proteomes" id="UP000027138">
    <property type="component" value="Unassembled WGS sequence"/>
</dbReference>
<evidence type="ECO:0000313" key="2">
    <source>
        <dbReference type="Proteomes" id="UP000027138"/>
    </source>
</evidence>
<dbReference type="AlphaFoldDB" id="A0A067KHE4"/>
<gene>
    <name evidence="1" type="ORF">JCGZ_08990</name>
</gene>
<keyword evidence="2" id="KW-1185">Reference proteome</keyword>
<accession>A0A067KHE4</accession>
<dbReference type="EMBL" id="KK914482">
    <property type="protein sequence ID" value="KDP35552.1"/>
    <property type="molecule type" value="Genomic_DNA"/>
</dbReference>
<proteinExistence type="predicted"/>
<organism evidence="1 2">
    <name type="scientific">Jatropha curcas</name>
    <name type="common">Barbados nut</name>
    <dbReference type="NCBI Taxonomy" id="180498"/>
    <lineage>
        <taxon>Eukaryota</taxon>
        <taxon>Viridiplantae</taxon>
        <taxon>Streptophyta</taxon>
        <taxon>Embryophyta</taxon>
        <taxon>Tracheophyta</taxon>
        <taxon>Spermatophyta</taxon>
        <taxon>Magnoliopsida</taxon>
        <taxon>eudicotyledons</taxon>
        <taxon>Gunneridae</taxon>
        <taxon>Pentapetalae</taxon>
        <taxon>rosids</taxon>
        <taxon>fabids</taxon>
        <taxon>Malpighiales</taxon>
        <taxon>Euphorbiaceae</taxon>
        <taxon>Crotonoideae</taxon>
        <taxon>Jatropheae</taxon>
        <taxon>Jatropha</taxon>
    </lineage>
</organism>
<reference evidence="1 2" key="1">
    <citation type="journal article" date="2014" name="PLoS ONE">
        <title>Global Analysis of Gene Expression Profiles in Physic Nut (Jatropha curcas L.) Seedlings Exposed to Salt Stress.</title>
        <authorList>
            <person name="Zhang L."/>
            <person name="Zhang C."/>
            <person name="Wu P."/>
            <person name="Chen Y."/>
            <person name="Li M."/>
            <person name="Jiang H."/>
            <person name="Wu G."/>
        </authorList>
    </citation>
    <scope>NUCLEOTIDE SEQUENCE [LARGE SCALE GENOMIC DNA]</scope>
    <source>
        <strain evidence="2">cv. GZQX0401</strain>
        <tissue evidence="1">Young leaves</tissue>
    </source>
</reference>